<feature type="transmembrane region" description="Helical" evidence="6">
    <location>
        <begin position="21"/>
        <end position="39"/>
    </location>
</feature>
<feature type="transmembrane region" description="Helical" evidence="6">
    <location>
        <begin position="51"/>
        <end position="79"/>
    </location>
</feature>
<dbReference type="Pfam" id="PF01943">
    <property type="entry name" value="Polysacc_synt"/>
    <property type="match status" value="1"/>
</dbReference>
<dbReference type="EMBL" id="LBTR01000029">
    <property type="protein sequence ID" value="KKQ44253.1"/>
    <property type="molecule type" value="Genomic_DNA"/>
</dbReference>
<reference evidence="7 8" key="1">
    <citation type="journal article" date="2015" name="Nature">
        <title>rRNA introns, odd ribosomes, and small enigmatic genomes across a large radiation of phyla.</title>
        <authorList>
            <person name="Brown C.T."/>
            <person name="Hug L.A."/>
            <person name="Thomas B.C."/>
            <person name="Sharon I."/>
            <person name="Castelle C.J."/>
            <person name="Singh A."/>
            <person name="Wilkins M.J."/>
            <person name="Williams K.H."/>
            <person name="Banfield J.F."/>
        </authorList>
    </citation>
    <scope>NUCLEOTIDE SEQUENCE [LARGE SCALE GENOMIC DNA]</scope>
</reference>
<evidence type="ECO:0000256" key="6">
    <source>
        <dbReference type="SAM" id="Phobius"/>
    </source>
</evidence>
<dbReference type="InterPro" id="IPR002797">
    <property type="entry name" value="Polysacc_synth"/>
</dbReference>
<evidence type="ECO:0000256" key="1">
    <source>
        <dbReference type="ARBA" id="ARBA00004651"/>
    </source>
</evidence>
<feature type="transmembrane region" description="Helical" evidence="6">
    <location>
        <begin position="134"/>
        <end position="153"/>
    </location>
</feature>
<organism evidence="7 8">
    <name type="scientific">Candidatus Woesebacteria bacterium GW2011_GWA1_37_8</name>
    <dbReference type="NCBI Taxonomy" id="1618546"/>
    <lineage>
        <taxon>Bacteria</taxon>
        <taxon>Candidatus Woeseibacteriota</taxon>
    </lineage>
</organism>
<gene>
    <name evidence="7" type="ORF">US62_C0029G0009</name>
</gene>
<sequence length="427" mass="47591">MQASKVVENTIKTETFKQTTITFSATFINGTLGFLFYVVTARFLGPENFGLLIISLTVLALVADIGNFGINAGIVNFVSKNKKNKEVSMSYLKLGLKLKLLIGIVTLILGFILAPLLCVYVFNKPHLITPLRLAFAGVGTTWLFSFITSYYQSFEKFISWGLIQIFANFLRLFLVLVFVYASILTVNSSMVFYITAPLIGFLLAMSFIPKGFLKVENEDRYFKKFVKFNKWVGLSAIAASLSSKMDTFILATLLSAREVGLYSAAYQIVQVIPQLISALGTVVAPKFASLTNKNEMLMYFKKTQTMVVGVSLLGLLGIPVFKLLIPALMGAKYNDSFPIFSILLIGLLLFLIATPVHNAIIYYYNYPKLLSHIAYLNLFILLLLGYFATIKFGIIGMAAITVLLNFLNLIIPSVWMKLNVDRRTAKQ</sequence>
<dbReference type="GO" id="GO:0005886">
    <property type="term" value="C:plasma membrane"/>
    <property type="evidence" value="ECO:0007669"/>
    <property type="project" value="UniProtKB-SubCell"/>
</dbReference>
<feature type="transmembrane region" description="Helical" evidence="6">
    <location>
        <begin position="100"/>
        <end position="122"/>
    </location>
</feature>
<feature type="transmembrane region" description="Helical" evidence="6">
    <location>
        <begin position="231"/>
        <end position="253"/>
    </location>
</feature>
<keyword evidence="5 6" id="KW-0472">Membrane</keyword>
<evidence type="ECO:0000256" key="5">
    <source>
        <dbReference type="ARBA" id="ARBA00023136"/>
    </source>
</evidence>
<dbReference type="AlphaFoldDB" id="A0A0G0HM68"/>
<feature type="transmembrane region" description="Helical" evidence="6">
    <location>
        <begin position="394"/>
        <end position="416"/>
    </location>
</feature>
<feature type="transmembrane region" description="Helical" evidence="6">
    <location>
        <begin position="190"/>
        <end position="210"/>
    </location>
</feature>
<feature type="transmembrane region" description="Helical" evidence="6">
    <location>
        <begin position="165"/>
        <end position="184"/>
    </location>
</feature>
<evidence type="ECO:0000256" key="3">
    <source>
        <dbReference type="ARBA" id="ARBA00022692"/>
    </source>
</evidence>
<comment type="caution">
    <text evidence="7">The sequence shown here is derived from an EMBL/GenBank/DDBJ whole genome shotgun (WGS) entry which is preliminary data.</text>
</comment>
<evidence type="ECO:0000313" key="7">
    <source>
        <dbReference type="EMBL" id="KKQ44253.1"/>
    </source>
</evidence>
<evidence type="ECO:0000256" key="2">
    <source>
        <dbReference type="ARBA" id="ARBA00022475"/>
    </source>
</evidence>
<accession>A0A0G0HM68</accession>
<dbReference type="PANTHER" id="PTHR30250:SF11">
    <property type="entry name" value="O-ANTIGEN TRANSPORTER-RELATED"/>
    <property type="match status" value="1"/>
</dbReference>
<feature type="transmembrane region" description="Helical" evidence="6">
    <location>
        <begin position="265"/>
        <end position="284"/>
    </location>
</feature>
<protein>
    <recommendedName>
        <fullName evidence="9">Polysaccharide biosynthesis protein</fullName>
    </recommendedName>
</protein>
<feature type="transmembrane region" description="Helical" evidence="6">
    <location>
        <begin position="369"/>
        <end position="388"/>
    </location>
</feature>
<comment type="subcellular location">
    <subcellularLocation>
        <location evidence="1">Cell membrane</location>
        <topology evidence="1">Multi-pass membrane protein</topology>
    </subcellularLocation>
</comment>
<keyword evidence="2" id="KW-1003">Cell membrane</keyword>
<keyword evidence="4 6" id="KW-1133">Transmembrane helix</keyword>
<proteinExistence type="predicted"/>
<evidence type="ECO:0000256" key="4">
    <source>
        <dbReference type="ARBA" id="ARBA00022989"/>
    </source>
</evidence>
<feature type="transmembrane region" description="Helical" evidence="6">
    <location>
        <begin position="305"/>
        <end position="325"/>
    </location>
</feature>
<evidence type="ECO:0000313" key="8">
    <source>
        <dbReference type="Proteomes" id="UP000034603"/>
    </source>
</evidence>
<name>A0A0G0HM68_9BACT</name>
<evidence type="ECO:0008006" key="9">
    <source>
        <dbReference type="Google" id="ProtNLM"/>
    </source>
</evidence>
<dbReference type="InterPro" id="IPR050833">
    <property type="entry name" value="Poly_Biosynth_Transport"/>
</dbReference>
<keyword evidence="3 6" id="KW-0812">Transmembrane</keyword>
<feature type="transmembrane region" description="Helical" evidence="6">
    <location>
        <begin position="337"/>
        <end position="357"/>
    </location>
</feature>
<dbReference type="Proteomes" id="UP000034603">
    <property type="component" value="Unassembled WGS sequence"/>
</dbReference>
<dbReference type="PANTHER" id="PTHR30250">
    <property type="entry name" value="PST FAMILY PREDICTED COLANIC ACID TRANSPORTER"/>
    <property type="match status" value="1"/>
</dbReference>